<dbReference type="PANTHER" id="PTHR36445:SF1">
    <property type="entry name" value="GTP CYCLOHYDROLASE MPTA"/>
    <property type="match status" value="1"/>
</dbReference>
<dbReference type="EC" id="3.5.4.16" evidence="2"/>
<evidence type="ECO:0000313" key="4">
    <source>
        <dbReference type="Proteomes" id="UP000320839"/>
    </source>
</evidence>
<dbReference type="EMBL" id="CP036317">
    <property type="protein sequence ID" value="QDV19862.1"/>
    <property type="molecule type" value="Genomic_DNA"/>
</dbReference>
<dbReference type="GO" id="GO:0003934">
    <property type="term" value="F:GTP cyclohydrolase I activity"/>
    <property type="evidence" value="ECO:0007669"/>
    <property type="project" value="UniProtKB-UniRule"/>
</dbReference>
<name>A0A518FU43_9PLAN</name>
<reference evidence="3 4" key="1">
    <citation type="submission" date="2019-02" db="EMBL/GenBank/DDBJ databases">
        <title>Deep-cultivation of Planctomycetes and their phenomic and genomic characterization uncovers novel biology.</title>
        <authorList>
            <person name="Wiegand S."/>
            <person name="Jogler M."/>
            <person name="Boedeker C."/>
            <person name="Pinto D."/>
            <person name="Vollmers J."/>
            <person name="Rivas-Marin E."/>
            <person name="Kohn T."/>
            <person name="Peeters S.H."/>
            <person name="Heuer A."/>
            <person name="Rast P."/>
            <person name="Oberbeckmann S."/>
            <person name="Bunk B."/>
            <person name="Jeske O."/>
            <person name="Meyerdierks A."/>
            <person name="Storesund J.E."/>
            <person name="Kallscheuer N."/>
            <person name="Luecker S."/>
            <person name="Lage O.M."/>
            <person name="Pohl T."/>
            <person name="Merkel B.J."/>
            <person name="Hornburger P."/>
            <person name="Mueller R.-W."/>
            <person name="Bruemmer F."/>
            <person name="Labrenz M."/>
            <person name="Spormann A.M."/>
            <person name="Op den Camp H."/>
            <person name="Overmann J."/>
            <person name="Amann R."/>
            <person name="Jetten M.S.M."/>
            <person name="Mascher T."/>
            <person name="Medema M.H."/>
            <person name="Devos D.P."/>
            <person name="Kaster A.-K."/>
            <person name="Ovreas L."/>
            <person name="Rohde M."/>
            <person name="Galperin M.Y."/>
            <person name="Jogler C."/>
        </authorList>
    </citation>
    <scope>NUCLEOTIDE SEQUENCE [LARGE SCALE GENOMIC DNA]</scope>
    <source>
        <strain evidence="3 4">Pan153</strain>
    </source>
</reference>
<proteinExistence type="inferred from homology"/>
<keyword evidence="1 2" id="KW-0378">Hydrolase</keyword>
<dbReference type="Proteomes" id="UP000320839">
    <property type="component" value="Chromosome"/>
</dbReference>
<organism evidence="3 4">
    <name type="scientific">Gimesia panareensis</name>
    <dbReference type="NCBI Taxonomy" id="2527978"/>
    <lineage>
        <taxon>Bacteria</taxon>
        <taxon>Pseudomonadati</taxon>
        <taxon>Planctomycetota</taxon>
        <taxon>Planctomycetia</taxon>
        <taxon>Planctomycetales</taxon>
        <taxon>Planctomycetaceae</taxon>
        <taxon>Gimesia</taxon>
    </lineage>
</organism>
<dbReference type="Gene3D" id="3.10.270.10">
    <property type="entry name" value="Urate Oxidase"/>
    <property type="match status" value="1"/>
</dbReference>
<dbReference type="InterPro" id="IPR003801">
    <property type="entry name" value="GTP_cyclohydrolase_FolE2/MptA"/>
</dbReference>
<dbReference type="NCBIfam" id="NF010200">
    <property type="entry name" value="PRK13674.1-1"/>
    <property type="match status" value="1"/>
</dbReference>
<comment type="pathway">
    <text evidence="2">Cofactor biosynthesis; 7,8-dihydroneopterin triphosphate biosynthesis; 7,8-dihydroneopterin triphosphate from GTP: step 1/1.</text>
</comment>
<dbReference type="HAMAP" id="MF_01527_B">
    <property type="entry name" value="GTP_cyclohydrol_B"/>
    <property type="match status" value="1"/>
</dbReference>
<comment type="similarity">
    <text evidence="2">Belongs to the GTP cyclohydrolase IV family.</text>
</comment>
<evidence type="ECO:0000256" key="1">
    <source>
        <dbReference type="ARBA" id="ARBA00022801"/>
    </source>
</evidence>
<dbReference type="UniPathway" id="UPA00848">
    <property type="reaction ID" value="UER00151"/>
</dbReference>
<evidence type="ECO:0000313" key="3">
    <source>
        <dbReference type="EMBL" id="QDV19862.1"/>
    </source>
</evidence>
<protein>
    <recommendedName>
        <fullName evidence="2">GTP cyclohydrolase FolE2</fullName>
        <ecNumber evidence="2">3.5.4.16</ecNumber>
    </recommendedName>
</protein>
<comment type="function">
    <text evidence="2">Converts GTP to 7,8-dihydroneopterin triphosphate.</text>
</comment>
<dbReference type="AlphaFoldDB" id="A0A518FU43"/>
<dbReference type="PANTHER" id="PTHR36445">
    <property type="entry name" value="GTP CYCLOHYDROLASE MPTA"/>
    <property type="match status" value="1"/>
</dbReference>
<evidence type="ECO:0000256" key="2">
    <source>
        <dbReference type="HAMAP-Rule" id="MF_01527"/>
    </source>
</evidence>
<sequence>MKDVCMFEFVSDVLNLKQMDSVEQGRQSLSSAGTGASSLSRVLPDVANDSTPHIGGTLDRVGMSGVELVLRLRDASGEIFRTPARADAAVSLDDERVKGIHMSRLFLSLNNRLADAELSMPVVNEILQDFVKTHADMSANSYLTLQYEHSMKRPALLSDHAGWRAYPVTIQSAYQQGKFRHQLTVQLTYSSACPCSAALSRQLIQQAFERSFGDRSELSHDEIFEWLGTPDAILAVPHSQRSHADVTVELSDDLDEFPIETLIDYLERVIATPVQTAVKREDEQEFARLNGANLMFCEDAARKLKAALESYDGVKDFRVEINHLESLHPHDASAVASSSRTV</sequence>
<dbReference type="InterPro" id="IPR022838">
    <property type="entry name" value="GTP_cyclohydrolase_FolE2"/>
</dbReference>
<dbReference type="Pfam" id="PF02649">
    <property type="entry name" value="GCHY-1"/>
    <property type="match status" value="1"/>
</dbReference>
<accession>A0A518FU43</accession>
<comment type="catalytic activity">
    <reaction evidence="2">
        <text>GTP + H2O = 7,8-dihydroneopterin 3'-triphosphate + formate + H(+)</text>
        <dbReference type="Rhea" id="RHEA:17473"/>
        <dbReference type="ChEBI" id="CHEBI:15377"/>
        <dbReference type="ChEBI" id="CHEBI:15378"/>
        <dbReference type="ChEBI" id="CHEBI:15740"/>
        <dbReference type="ChEBI" id="CHEBI:37565"/>
        <dbReference type="ChEBI" id="CHEBI:58462"/>
        <dbReference type="EC" id="3.5.4.16"/>
    </reaction>
</comment>
<gene>
    <name evidence="2 3" type="primary">folE2</name>
    <name evidence="3" type="ORF">Pan153_45310</name>
</gene>
<feature type="site" description="May be catalytically important" evidence="2">
    <location>
        <position position="193"/>
    </location>
</feature>
<dbReference type="GO" id="GO:0046654">
    <property type="term" value="P:tetrahydrofolate biosynthetic process"/>
    <property type="evidence" value="ECO:0007669"/>
    <property type="project" value="UniProtKB-UniRule"/>
</dbReference>